<evidence type="ECO:0000256" key="3">
    <source>
        <dbReference type="ARBA" id="ARBA00022806"/>
    </source>
</evidence>
<evidence type="ECO:0000256" key="1">
    <source>
        <dbReference type="ARBA" id="ARBA00022741"/>
    </source>
</evidence>
<dbReference type="InterPro" id="IPR014016">
    <property type="entry name" value="UvrD-like_ATP-bd"/>
</dbReference>
<gene>
    <name evidence="6" type="ORF">E3J38_08805</name>
</gene>
<keyword evidence="2" id="KW-0378">Hydrolase</keyword>
<dbReference type="InterPro" id="IPR027417">
    <property type="entry name" value="P-loop_NTPase"/>
</dbReference>
<dbReference type="EMBL" id="SOIP01000502">
    <property type="protein sequence ID" value="TET78271.1"/>
    <property type="molecule type" value="Genomic_DNA"/>
</dbReference>
<dbReference type="GO" id="GO:0004386">
    <property type="term" value="F:helicase activity"/>
    <property type="evidence" value="ECO:0007669"/>
    <property type="project" value="UniProtKB-KW"/>
</dbReference>
<evidence type="ECO:0000259" key="5">
    <source>
        <dbReference type="Pfam" id="PF00580"/>
    </source>
</evidence>
<proteinExistence type="predicted"/>
<keyword evidence="3" id="KW-0347">Helicase</keyword>
<dbReference type="Gene3D" id="3.40.50.300">
    <property type="entry name" value="P-loop containing nucleotide triphosphate hydrolases"/>
    <property type="match status" value="1"/>
</dbReference>
<sequence>MHDSKEHHLLKSKKMIEKLDSKQRDAVELDECPLLVVAGAGPGKTGVITNRVAYLIGTKQAKPEEIVEQ</sequence>
<dbReference type="GO" id="GO:0016787">
    <property type="term" value="F:hydrolase activity"/>
    <property type="evidence" value="ECO:0007669"/>
    <property type="project" value="UniProtKB-KW"/>
</dbReference>
<dbReference type="Pfam" id="PF00580">
    <property type="entry name" value="UvrD-helicase"/>
    <property type="match status" value="1"/>
</dbReference>
<dbReference type="AlphaFoldDB" id="A0A523XG63"/>
<name>A0A523XG63_UNCT6</name>
<comment type="caution">
    <text evidence="6">The sequence shown here is derived from an EMBL/GenBank/DDBJ whole genome shotgun (WGS) entry which is preliminary data.</text>
</comment>
<dbReference type="GO" id="GO:0005524">
    <property type="term" value="F:ATP binding"/>
    <property type="evidence" value="ECO:0007669"/>
    <property type="project" value="UniProtKB-KW"/>
</dbReference>
<reference evidence="6 7" key="1">
    <citation type="submission" date="2019-03" db="EMBL/GenBank/DDBJ databases">
        <title>Metabolic potential of uncultured bacteria and archaea associated with petroleum seepage in deep-sea sediments.</title>
        <authorList>
            <person name="Dong X."/>
            <person name="Hubert C."/>
        </authorList>
    </citation>
    <scope>NUCLEOTIDE SEQUENCE [LARGE SCALE GENOMIC DNA]</scope>
    <source>
        <strain evidence="6">E29_bin36</strain>
    </source>
</reference>
<dbReference type="Proteomes" id="UP000315534">
    <property type="component" value="Unassembled WGS sequence"/>
</dbReference>
<keyword evidence="4" id="KW-0067">ATP-binding</keyword>
<keyword evidence="1" id="KW-0547">Nucleotide-binding</keyword>
<evidence type="ECO:0000313" key="7">
    <source>
        <dbReference type="Proteomes" id="UP000315534"/>
    </source>
</evidence>
<organism evidence="6 7">
    <name type="scientific">candidate division TA06 bacterium</name>
    <dbReference type="NCBI Taxonomy" id="2250710"/>
    <lineage>
        <taxon>Bacteria</taxon>
        <taxon>Bacteria division TA06</taxon>
    </lineage>
</organism>
<dbReference type="SUPFAM" id="SSF52540">
    <property type="entry name" value="P-loop containing nucleoside triphosphate hydrolases"/>
    <property type="match status" value="1"/>
</dbReference>
<evidence type="ECO:0000256" key="2">
    <source>
        <dbReference type="ARBA" id="ARBA00022801"/>
    </source>
</evidence>
<evidence type="ECO:0000313" key="6">
    <source>
        <dbReference type="EMBL" id="TET78271.1"/>
    </source>
</evidence>
<feature type="domain" description="UvrD-like helicase ATP-binding" evidence="5">
    <location>
        <begin position="20"/>
        <end position="67"/>
    </location>
</feature>
<accession>A0A523XG63</accession>
<evidence type="ECO:0000256" key="4">
    <source>
        <dbReference type="ARBA" id="ARBA00022840"/>
    </source>
</evidence>
<protein>
    <recommendedName>
        <fullName evidence="5">UvrD-like helicase ATP-binding domain-containing protein</fullName>
    </recommendedName>
</protein>